<reference evidence="16 17" key="3">
    <citation type="submission" date="2023-06" db="EMBL/GenBank/DDBJ databases">
        <authorList>
            <person name="Zeman M."/>
            <person name="Kubasova T."/>
            <person name="Jahodarova E."/>
            <person name="Nykrynova M."/>
            <person name="Rychlik I."/>
        </authorList>
    </citation>
    <scope>NUCLEOTIDE SEQUENCE [LARGE SCALE GENOMIC DNA]</scope>
    <source>
        <strain evidence="16 17">ET39</strain>
    </source>
</reference>
<dbReference type="HAMAP" id="MF_00244">
    <property type="entry name" value="NaMN_adenylyltr"/>
    <property type="match status" value="1"/>
</dbReference>
<evidence type="ECO:0000313" key="16">
    <source>
        <dbReference type="EMBL" id="MDM8156957.1"/>
    </source>
</evidence>
<proteinExistence type="inferred from homology"/>
<comment type="pathway">
    <text evidence="2 14">Cofactor biosynthesis; NAD(+) biosynthesis; deamido-NAD(+) from nicotinate D-ribonucleotide: step 1/1.</text>
</comment>
<dbReference type="SUPFAM" id="SSF109604">
    <property type="entry name" value="HD-domain/PDEase-like"/>
    <property type="match status" value="1"/>
</dbReference>
<dbReference type="SUPFAM" id="SSF52374">
    <property type="entry name" value="Nucleotidylyl transferase"/>
    <property type="match status" value="1"/>
</dbReference>
<dbReference type="InterPro" id="IPR003607">
    <property type="entry name" value="HD/PDEase_dom"/>
</dbReference>
<evidence type="ECO:0000256" key="14">
    <source>
        <dbReference type="HAMAP-Rule" id="MF_00244"/>
    </source>
</evidence>
<organism evidence="16 17">
    <name type="scientific">Amedibacillus dolichus</name>
    <dbReference type="NCBI Taxonomy" id="31971"/>
    <lineage>
        <taxon>Bacteria</taxon>
        <taxon>Bacillati</taxon>
        <taxon>Bacillota</taxon>
        <taxon>Erysipelotrichia</taxon>
        <taxon>Erysipelotrichales</taxon>
        <taxon>Erysipelotrichaceae</taxon>
        <taxon>Amedibacillus</taxon>
    </lineage>
</organism>
<comment type="catalytic activity">
    <reaction evidence="12 14">
        <text>nicotinate beta-D-ribonucleotide + ATP + H(+) = deamido-NAD(+) + diphosphate</text>
        <dbReference type="Rhea" id="RHEA:22860"/>
        <dbReference type="ChEBI" id="CHEBI:15378"/>
        <dbReference type="ChEBI" id="CHEBI:30616"/>
        <dbReference type="ChEBI" id="CHEBI:33019"/>
        <dbReference type="ChEBI" id="CHEBI:57502"/>
        <dbReference type="ChEBI" id="CHEBI:58437"/>
        <dbReference type="EC" id="2.7.7.18"/>
    </reaction>
</comment>
<dbReference type="CDD" id="cd00077">
    <property type="entry name" value="HDc"/>
    <property type="match status" value="1"/>
</dbReference>
<dbReference type="InterPro" id="IPR004821">
    <property type="entry name" value="Cyt_trans-like"/>
</dbReference>
<keyword evidence="3 14" id="KW-0662">Pyridine nucleotide biosynthesis</keyword>
<dbReference type="CDD" id="cd02165">
    <property type="entry name" value="NMNAT"/>
    <property type="match status" value="1"/>
</dbReference>
<evidence type="ECO:0000256" key="8">
    <source>
        <dbReference type="ARBA" id="ARBA00022801"/>
    </source>
</evidence>
<keyword evidence="5 14" id="KW-0548">Nucleotidyltransferase</keyword>
<dbReference type="SMART" id="SM00471">
    <property type="entry name" value="HDc"/>
    <property type="match status" value="1"/>
</dbReference>
<reference evidence="17" key="1">
    <citation type="submission" date="2023-06" db="EMBL/GenBank/DDBJ databases">
        <title>Identification and characterization of horizontal gene transfer across gut microbiota members of farm animals based on homology search.</title>
        <authorList>
            <person name="Zeman M."/>
            <person name="Kubasova T."/>
            <person name="Jahodarova E."/>
            <person name="Nykrynova M."/>
            <person name="Rychlik I."/>
        </authorList>
    </citation>
    <scope>NUCLEOTIDE SEQUENCE [LARGE SCALE GENOMIC DNA]</scope>
    <source>
        <strain evidence="17">ET39</strain>
    </source>
</reference>
<keyword evidence="4 14" id="KW-0808">Transferase</keyword>
<keyword evidence="9 14" id="KW-0067">ATP-binding</keyword>
<keyword evidence="11 14" id="KW-0520">NAD</keyword>
<comment type="similarity">
    <text evidence="14">Belongs to the NadD family.</text>
</comment>
<dbReference type="PROSITE" id="PS51831">
    <property type="entry name" value="HD"/>
    <property type="match status" value="1"/>
</dbReference>
<dbReference type="InterPro" id="IPR005249">
    <property type="entry name" value="YqeK"/>
</dbReference>
<feature type="domain" description="HD" evidence="15">
    <location>
        <begin position="198"/>
        <end position="309"/>
    </location>
</feature>
<evidence type="ECO:0000256" key="1">
    <source>
        <dbReference type="ARBA" id="ARBA00002324"/>
    </source>
</evidence>
<keyword evidence="7 14" id="KW-0547">Nucleotide-binding</keyword>
<dbReference type="NCBIfam" id="TIGR00488">
    <property type="entry name" value="bis(5'-nucleosyl)-tetraphosphatase (symmetrical) YqeK"/>
    <property type="match status" value="1"/>
</dbReference>
<evidence type="ECO:0000256" key="9">
    <source>
        <dbReference type="ARBA" id="ARBA00022840"/>
    </source>
</evidence>
<keyword evidence="10" id="KW-0408">Iron</keyword>
<dbReference type="PANTHER" id="PTHR39321">
    <property type="entry name" value="NICOTINATE-NUCLEOTIDE ADENYLYLTRANSFERASE-RELATED"/>
    <property type="match status" value="1"/>
</dbReference>
<gene>
    <name evidence="14 16" type="primary">nadD</name>
    <name evidence="16" type="ORF">QUV96_04815</name>
</gene>
<sequence length="344" mass="39363">MNKKKTIAVLGGSFDPIHAGHLQIARSALHMGMDEVWLMVTKDTPLKDRTLSSAADRTAMIERAIAPYRHIHCCRLELEREGKSYTIDTVRELKRRYPSFSFFWLIGSDQAAQLSAWKEVDALLEEVPFIVFSRAGADVIQHASYPLRYQPMELVDVSSSEIRSGQKWYALHPGVRRYIAQHHLYLESFVEGRLSAKRYAHSVRVAQLATELAQAHGLDETIAWTMGLLHDIAKEMPKDQLERWMTRFFPSLCEEPAAIWHGYVGSLLAKRLYGIEEKSVLRAIFHHVKGDCEDPYAMILFCADKLERGRGYDSSEQIALCSQDLHAGFLRVKNEQQAYLKKEK</sequence>
<dbReference type="InterPro" id="IPR006674">
    <property type="entry name" value="HD_domain"/>
</dbReference>
<name>A0ABT7UBF3_9FIRM</name>
<evidence type="ECO:0000256" key="12">
    <source>
        <dbReference type="ARBA" id="ARBA00048721"/>
    </source>
</evidence>
<dbReference type="RefSeq" id="WP_289607420.1">
    <property type="nucleotide sequence ID" value="NZ_JAUDCG010000015.1"/>
</dbReference>
<evidence type="ECO:0000256" key="5">
    <source>
        <dbReference type="ARBA" id="ARBA00022695"/>
    </source>
</evidence>
<comment type="caution">
    <text evidence="16">The sequence shown here is derived from an EMBL/GenBank/DDBJ whole genome shotgun (WGS) entry which is preliminary data.</text>
</comment>
<evidence type="ECO:0000256" key="4">
    <source>
        <dbReference type="ARBA" id="ARBA00022679"/>
    </source>
</evidence>
<evidence type="ECO:0000256" key="3">
    <source>
        <dbReference type="ARBA" id="ARBA00022642"/>
    </source>
</evidence>
<dbReference type="Proteomes" id="UP001529340">
    <property type="component" value="Unassembled WGS sequence"/>
</dbReference>
<evidence type="ECO:0000256" key="7">
    <source>
        <dbReference type="ARBA" id="ARBA00022741"/>
    </source>
</evidence>
<evidence type="ECO:0000256" key="6">
    <source>
        <dbReference type="ARBA" id="ARBA00022723"/>
    </source>
</evidence>
<dbReference type="GO" id="GO:0016779">
    <property type="term" value="F:nucleotidyltransferase activity"/>
    <property type="evidence" value="ECO:0007669"/>
    <property type="project" value="UniProtKB-KW"/>
</dbReference>
<dbReference type="Gene3D" id="1.10.3210.10">
    <property type="entry name" value="Hypothetical protein af1432"/>
    <property type="match status" value="1"/>
</dbReference>
<accession>A0ABT7UBF3</accession>
<keyword evidence="8" id="KW-0378">Hydrolase</keyword>
<dbReference type="EC" id="2.7.7.18" evidence="14"/>
<reference evidence="16 17" key="2">
    <citation type="submission" date="2023-06" db="EMBL/GenBank/DDBJ databases">
        <title>Identification and characterization of horizontal gene transfer across gut microbiota members of farm animals based on homology search.</title>
        <authorList>
            <person name="Schwarzerova J."/>
            <person name="Nykrynova M."/>
            <person name="Jureckova K."/>
            <person name="Cejkova D."/>
            <person name="Rychlik I."/>
        </authorList>
    </citation>
    <scope>NUCLEOTIDE SEQUENCE [LARGE SCALE GENOMIC DNA]</scope>
    <source>
        <strain evidence="16 17">ET39</strain>
    </source>
</reference>
<evidence type="ECO:0000313" key="17">
    <source>
        <dbReference type="Proteomes" id="UP001529340"/>
    </source>
</evidence>
<protein>
    <recommendedName>
        <fullName evidence="14">Probable nicotinate-nucleotide adenylyltransferase</fullName>
        <ecNumber evidence="14">2.7.7.18</ecNumber>
    </recommendedName>
    <alternativeName>
        <fullName evidence="14">Deamido-NAD(+) diphosphorylase</fullName>
    </alternativeName>
    <alternativeName>
        <fullName evidence="14">Deamido-NAD(+) pyrophosphorylase</fullName>
    </alternativeName>
    <alternativeName>
        <fullName evidence="14">Nicotinate mononucleotide adenylyltransferase</fullName>
        <shortName evidence="14">NaMN adenylyltransferase</shortName>
    </alternativeName>
</protein>
<keyword evidence="17" id="KW-1185">Reference proteome</keyword>
<dbReference type="Pfam" id="PF01467">
    <property type="entry name" value="CTP_transf_like"/>
    <property type="match status" value="1"/>
</dbReference>
<evidence type="ECO:0000256" key="13">
    <source>
        <dbReference type="ARBA" id="ARBA00049417"/>
    </source>
</evidence>
<dbReference type="NCBIfam" id="TIGR00277">
    <property type="entry name" value="HDIG"/>
    <property type="match status" value="1"/>
</dbReference>
<dbReference type="PANTHER" id="PTHR39321:SF3">
    <property type="entry name" value="PHOSPHOPANTETHEINE ADENYLYLTRANSFERASE"/>
    <property type="match status" value="1"/>
</dbReference>
<evidence type="ECO:0000256" key="2">
    <source>
        <dbReference type="ARBA" id="ARBA00005019"/>
    </source>
</evidence>
<dbReference type="EMBL" id="JAUDCG010000015">
    <property type="protein sequence ID" value="MDM8156957.1"/>
    <property type="molecule type" value="Genomic_DNA"/>
</dbReference>
<evidence type="ECO:0000259" key="15">
    <source>
        <dbReference type="PROSITE" id="PS51831"/>
    </source>
</evidence>
<dbReference type="InterPro" id="IPR014729">
    <property type="entry name" value="Rossmann-like_a/b/a_fold"/>
</dbReference>
<keyword evidence="6" id="KW-0479">Metal-binding</keyword>
<dbReference type="Pfam" id="PF01966">
    <property type="entry name" value="HD"/>
    <property type="match status" value="1"/>
</dbReference>
<evidence type="ECO:0000256" key="11">
    <source>
        <dbReference type="ARBA" id="ARBA00023027"/>
    </source>
</evidence>
<comment type="function">
    <text evidence="1 14">Catalyzes the reversible adenylation of nicotinate mononucleotide (NaMN) to nicotinic acid adenine dinucleotide (NaAD).</text>
</comment>
<dbReference type="NCBIfam" id="TIGR00482">
    <property type="entry name" value="nicotinate (nicotinamide) nucleotide adenylyltransferase"/>
    <property type="match status" value="1"/>
</dbReference>
<dbReference type="Gene3D" id="3.40.50.620">
    <property type="entry name" value="HUPs"/>
    <property type="match status" value="1"/>
</dbReference>
<comment type="catalytic activity">
    <reaction evidence="13">
        <text>P(1),P(4)-bis(5'-adenosyl) tetraphosphate + H2O = 2 ADP + 2 H(+)</text>
        <dbReference type="Rhea" id="RHEA:24252"/>
        <dbReference type="ChEBI" id="CHEBI:15377"/>
        <dbReference type="ChEBI" id="CHEBI:15378"/>
        <dbReference type="ChEBI" id="CHEBI:58141"/>
        <dbReference type="ChEBI" id="CHEBI:456216"/>
        <dbReference type="EC" id="3.6.1.41"/>
    </reaction>
</comment>
<dbReference type="NCBIfam" id="TIGR00125">
    <property type="entry name" value="cyt_tran_rel"/>
    <property type="match status" value="1"/>
</dbReference>
<dbReference type="InterPro" id="IPR005248">
    <property type="entry name" value="NadD/NMNAT"/>
</dbReference>
<evidence type="ECO:0000256" key="10">
    <source>
        <dbReference type="ARBA" id="ARBA00023004"/>
    </source>
</evidence>
<dbReference type="InterPro" id="IPR006675">
    <property type="entry name" value="HDIG_dom"/>
</dbReference>